<keyword evidence="2" id="KW-0812">Transmembrane</keyword>
<feature type="region of interest" description="Disordered" evidence="1">
    <location>
        <begin position="141"/>
        <end position="177"/>
    </location>
</feature>
<feature type="compositionally biased region" description="Basic and acidic residues" evidence="1">
    <location>
        <begin position="508"/>
        <end position="517"/>
    </location>
</feature>
<protein>
    <submittedName>
        <fullName evidence="3">Nnp-1 protein putative nuclear protein 1 nop52</fullName>
    </submittedName>
</protein>
<feature type="compositionally biased region" description="Basic and acidic residues" evidence="1">
    <location>
        <begin position="464"/>
        <end position="475"/>
    </location>
</feature>
<dbReference type="Proteomes" id="UP001150062">
    <property type="component" value="Unassembled WGS sequence"/>
</dbReference>
<keyword evidence="2" id="KW-0472">Membrane</keyword>
<feature type="compositionally biased region" description="Basic residues" evidence="1">
    <location>
        <begin position="321"/>
        <end position="365"/>
    </location>
</feature>
<dbReference type="PANTHER" id="PTHR22571">
    <property type="entry name" value="FILAGGRIN-RELATED"/>
    <property type="match status" value="1"/>
</dbReference>
<evidence type="ECO:0000313" key="4">
    <source>
        <dbReference type="Proteomes" id="UP001150062"/>
    </source>
</evidence>
<keyword evidence="2" id="KW-1133">Transmembrane helix</keyword>
<feature type="compositionally biased region" description="Basic and acidic residues" evidence="1">
    <location>
        <begin position="489"/>
        <end position="498"/>
    </location>
</feature>
<name>A0ABQ8YNW9_9EUKA</name>
<feature type="compositionally biased region" description="Basic and acidic residues" evidence="1">
    <location>
        <begin position="141"/>
        <end position="170"/>
    </location>
</feature>
<accession>A0ABQ8YNW9</accession>
<comment type="caution">
    <text evidence="3">The sequence shown here is derived from an EMBL/GenBank/DDBJ whole genome shotgun (WGS) entry which is preliminary data.</text>
</comment>
<dbReference type="EMBL" id="JAOAOG010000136">
    <property type="protein sequence ID" value="KAJ6246303.1"/>
    <property type="molecule type" value="Genomic_DNA"/>
</dbReference>
<reference evidence="3" key="1">
    <citation type="submission" date="2022-08" db="EMBL/GenBank/DDBJ databases">
        <title>Novel sulfate-reducing endosymbionts in the free-living metamonad Anaeramoeba.</title>
        <authorList>
            <person name="Jerlstrom-Hultqvist J."/>
            <person name="Cepicka I."/>
            <person name="Gallot-Lavallee L."/>
            <person name="Salas-Leiva D."/>
            <person name="Curtis B.A."/>
            <person name="Zahonova K."/>
            <person name="Pipaliya S."/>
            <person name="Dacks J."/>
            <person name="Roger A.J."/>
        </authorList>
    </citation>
    <scope>NUCLEOTIDE SEQUENCE</scope>
    <source>
        <strain evidence="3">Schooner1</strain>
    </source>
</reference>
<dbReference type="PANTHER" id="PTHR22571:SF51">
    <property type="entry name" value="FILAGGRIN"/>
    <property type="match status" value="1"/>
</dbReference>
<evidence type="ECO:0000256" key="2">
    <source>
        <dbReference type="SAM" id="Phobius"/>
    </source>
</evidence>
<evidence type="ECO:0000256" key="1">
    <source>
        <dbReference type="SAM" id="MobiDB-lite"/>
    </source>
</evidence>
<evidence type="ECO:0000313" key="3">
    <source>
        <dbReference type="EMBL" id="KAJ6246303.1"/>
    </source>
</evidence>
<gene>
    <name evidence="3" type="ORF">M0813_19442</name>
</gene>
<keyword evidence="4" id="KW-1185">Reference proteome</keyword>
<feature type="transmembrane region" description="Helical" evidence="2">
    <location>
        <begin position="894"/>
        <end position="918"/>
    </location>
</feature>
<sequence length="984" mass="115268">MFVKPNYGQEKIKSPSRPKKHPFVFSIKKMKKETNQPKENQILSWVRKLLFCPELTFEKCFCGSYLYLINLLNIISPTAYNKLATTGSRQIQREKNFNEYKRTLESCGFVSSNELEILNLKEIREIKKNLDLQKTKKNFGLEEKKNESAKENENGNKEQQEEKESTKENENENENEMTGYSNNELIEKFDFLIQSLIYLINRYEKNGIIQERSFQFRTFYLLENMIGENISSASDYESDLDDLFTEEQIGVYLNDSRINLKFVSDYDQNKGTFKNLYFNKPTKKKRTMSSSQLKYMSRKIKSDSYVDKHKVKDESGSRSGSRSKRGSRSQSRSKSKSKSKSKGKGKVVNRGKGRSKRKNKHKHKKKDQDKDKNQTKLQSEQNFNEGNILFIQQSSQSTSVITIDESWEVTTERTEESLFGDFSGLSEDEENGYNFIGKGIKRKNSKKKKKPKHKNRKRKKKIKKESETKKEEKGKGKGKMKGKGKGIVKVKEKEKENRNNNNNNNNNENKDEFEITSKKQKQLQTINKKSNDSQMNLKLQTGEFEFEVIDFRNPNSIYLMNNLRTILNKKNRQPETPYILENYFSLNVLNDWQNNKKKNIKSKYEFINESNDLIANCHLISKNILKIGIARFQLEISLYQKNAKKNNSTKRWYQSEMLLTKSCIIFSIPELRIKNKIKWTRHFLLYTHKVDPRAGLIESLKNKIFYRLRFESKFLKWVTFLTIIQFSMNRSNKKLFAVNPPCQSIMVEELFSNYVPLPIMPNKKFLRNYSNVSKQQINTIFHNDNDYGEYGENKNQENRENQIYQNYHDKGGVNFLISVVMNRECPIIPGHLKIRHNKLKIGVMLKTAFNISFEKNIRIFSHPISNRILRLSFDSMDLQNEGIILIALTKFERVLIFAKGVSFTFLAAAGAAFVYTLFKSDNKQVSRSFSTISSNPTKWNKKAFDKCDCKPLWDCLQSGGDCKKLDQDLRNCVNKIKSLQLRKN</sequence>
<feature type="region of interest" description="Disordered" evidence="1">
    <location>
        <begin position="284"/>
        <end position="383"/>
    </location>
</feature>
<proteinExistence type="predicted"/>
<dbReference type="InterPro" id="IPR052503">
    <property type="entry name" value="S100-fused_Epidermal_Struct"/>
</dbReference>
<feature type="region of interest" description="Disordered" evidence="1">
    <location>
        <begin position="409"/>
        <end position="517"/>
    </location>
</feature>
<feature type="compositionally biased region" description="Basic and acidic residues" evidence="1">
    <location>
        <begin position="300"/>
        <end position="316"/>
    </location>
</feature>
<organism evidence="3 4">
    <name type="scientific">Anaeramoeba flamelloides</name>
    <dbReference type="NCBI Taxonomy" id="1746091"/>
    <lineage>
        <taxon>Eukaryota</taxon>
        <taxon>Metamonada</taxon>
        <taxon>Anaeramoebidae</taxon>
        <taxon>Anaeramoeba</taxon>
    </lineage>
</organism>
<feature type="compositionally biased region" description="Basic residues" evidence="1">
    <location>
        <begin position="439"/>
        <end position="463"/>
    </location>
</feature>
<feature type="compositionally biased region" description="Basic residues" evidence="1">
    <location>
        <begin position="476"/>
        <end position="488"/>
    </location>
</feature>